<feature type="domain" description="HTH rpiR-type" evidence="4">
    <location>
        <begin position="25"/>
        <end position="101"/>
    </location>
</feature>
<dbReference type="PROSITE" id="PS51071">
    <property type="entry name" value="HTH_RPIR"/>
    <property type="match status" value="1"/>
</dbReference>
<keyword evidence="7" id="KW-1185">Reference proteome</keyword>
<evidence type="ECO:0000256" key="2">
    <source>
        <dbReference type="ARBA" id="ARBA00023125"/>
    </source>
</evidence>
<dbReference type="PANTHER" id="PTHR30514:SF1">
    <property type="entry name" value="HTH-TYPE TRANSCRIPTIONAL REGULATOR HEXR-RELATED"/>
    <property type="match status" value="1"/>
</dbReference>
<dbReference type="Pfam" id="PF01380">
    <property type="entry name" value="SIS"/>
    <property type="match status" value="1"/>
</dbReference>
<dbReference type="SUPFAM" id="SSF53697">
    <property type="entry name" value="SIS domain"/>
    <property type="match status" value="1"/>
</dbReference>
<reference evidence="6 7" key="1">
    <citation type="submission" date="2020-09" db="EMBL/GenBank/DDBJ databases">
        <title>Paenibacillus sp. strain PR3 16S rRNA gene Genome sequencing and assembly.</title>
        <authorList>
            <person name="Kim J."/>
        </authorList>
    </citation>
    <scope>NUCLEOTIDE SEQUENCE [LARGE SCALE GENOMIC DNA]</scope>
    <source>
        <strain evidence="6 7">PR3</strain>
    </source>
</reference>
<dbReference type="Proteomes" id="UP000609346">
    <property type="component" value="Unassembled WGS sequence"/>
</dbReference>
<keyword evidence="1" id="KW-0805">Transcription regulation</keyword>
<dbReference type="InterPro" id="IPR000281">
    <property type="entry name" value="HTH_RpiR"/>
</dbReference>
<name>A0ABR8N3Q2_9BACL</name>
<keyword evidence="3" id="KW-0804">Transcription</keyword>
<dbReference type="InterPro" id="IPR001347">
    <property type="entry name" value="SIS_dom"/>
</dbReference>
<comment type="caution">
    <text evidence="6">The sequence shown here is derived from an EMBL/GenBank/DDBJ whole genome shotgun (WGS) entry which is preliminary data.</text>
</comment>
<dbReference type="Pfam" id="PF01418">
    <property type="entry name" value="HTH_6"/>
    <property type="match status" value="1"/>
</dbReference>
<evidence type="ECO:0000313" key="6">
    <source>
        <dbReference type="EMBL" id="MBD3922027.1"/>
    </source>
</evidence>
<dbReference type="InterPro" id="IPR035472">
    <property type="entry name" value="RpiR-like_SIS"/>
</dbReference>
<protein>
    <submittedName>
        <fullName evidence="6">MurR/RpiR family transcriptional regulator</fullName>
    </submittedName>
</protein>
<evidence type="ECO:0000256" key="3">
    <source>
        <dbReference type="ARBA" id="ARBA00023163"/>
    </source>
</evidence>
<evidence type="ECO:0000256" key="1">
    <source>
        <dbReference type="ARBA" id="ARBA00023015"/>
    </source>
</evidence>
<organism evidence="6 7">
    <name type="scientific">Paenibacillus terricola</name>
    <dbReference type="NCBI Taxonomy" id="2763503"/>
    <lineage>
        <taxon>Bacteria</taxon>
        <taxon>Bacillati</taxon>
        <taxon>Bacillota</taxon>
        <taxon>Bacilli</taxon>
        <taxon>Bacillales</taxon>
        <taxon>Paenibacillaceae</taxon>
        <taxon>Paenibacillus</taxon>
    </lineage>
</organism>
<dbReference type="SUPFAM" id="SSF46689">
    <property type="entry name" value="Homeodomain-like"/>
    <property type="match status" value="1"/>
</dbReference>
<dbReference type="InterPro" id="IPR036388">
    <property type="entry name" value="WH-like_DNA-bd_sf"/>
</dbReference>
<dbReference type="EMBL" id="JACXZA010000007">
    <property type="protein sequence ID" value="MBD3922027.1"/>
    <property type="molecule type" value="Genomic_DNA"/>
</dbReference>
<proteinExistence type="predicted"/>
<evidence type="ECO:0000259" key="4">
    <source>
        <dbReference type="PROSITE" id="PS51071"/>
    </source>
</evidence>
<dbReference type="PANTHER" id="PTHR30514">
    <property type="entry name" value="GLUCOKINASE"/>
    <property type="match status" value="1"/>
</dbReference>
<dbReference type="CDD" id="cd05013">
    <property type="entry name" value="SIS_RpiR"/>
    <property type="match status" value="1"/>
</dbReference>
<dbReference type="InterPro" id="IPR009057">
    <property type="entry name" value="Homeodomain-like_sf"/>
</dbReference>
<evidence type="ECO:0000313" key="7">
    <source>
        <dbReference type="Proteomes" id="UP000609346"/>
    </source>
</evidence>
<evidence type="ECO:0000259" key="5">
    <source>
        <dbReference type="PROSITE" id="PS51464"/>
    </source>
</evidence>
<dbReference type="PROSITE" id="PS51464">
    <property type="entry name" value="SIS"/>
    <property type="match status" value="1"/>
</dbReference>
<dbReference type="InterPro" id="IPR047640">
    <property type="entry name" value="RpiR-like"/>
</dbReference>
<sequence length="311" mass="34413">MKIFFLKYKFIVKLIFLVKEGGAEVSLLNTIRDKMDSFNPKERELAAFLLSRPQEAARLTITELAREAGSSTATVSRFCRTLRFQSFAEFKMQLAGELAQPPDTSKYQDIVAGNPLPDIVSAITINHLRSITDTTHILDIAELRRAIEALHAASRIDLYGAATSGLVAQDFFHKLIRVGKAAAVFTDSHMQLTSASSLSKHDVAIGISYSGETLETINALRCAAEQGATTISITRFGAEGLTDYADIRLYTSSSEAGMRRGDMASRMAMLHVIDILFTGLVSEHFDDYVPRLERSFQTVTQYTGKKERTTL</sequence>
<dbReference type="Gene3D" id="1.10.10.10">
    <property type="entry name" value="Winged helix-like DNA-binding domain superfamily/Winged helix DNA-binding domain"/>
    <property type="match status" value="1"/>
</dbReference>
<keyword evidence="2" id="KW-0238">DNA-binding</keyword>
<gene>
    <name evidence="6" type="ORF">H8B09_24915</name>
</gene>
<dbReference type="InterPro" id="IPR046348">
    <property type="entry name" value="SIS_dom_sf"/>
</dbReference>
<accession>A0ABR8N3Q2</accession>
<dbReference type="Gene3D" id="3.40.50.10490">
    <property type="entry name" value="Glucose-6-phosphate isomerase like protein, domain 1"/>
    <property type="match status" value="1"/>
</dbReference>
<feature type="domain" description="SIS" evidence="5">
    <location>
        <begin position="146"/>
        <end position="286"/>
    </location>
</feature>